<proteinExistence type="predicted"/>
<dbReference type="SUPFAM" id="SSF52540">
    <property type="entry name" value="P-loop containing nucleoside triphosphate hydrolases"/>
    <property type="match status" value="2"/>
</dbReference>
<evidence type="ECO:0000313" key="4">
    <source>
        <dbReference type="Proteomes" id="UP001318860"/>
    </source>
</evidence>
<feature type="domain" description="AAA+ ATPase" evidence="2">
    <location>
        <begin position="365"/>
        <end position="532"/>
    </location>
</feature>
<protein>
    <recommendedName>
        <fullName evidence="2">AAA+ ATPase domain-containing protein</fullName>
    </recommendedName>
</protein>
<dbReference type="Gene3D" id="1.10.8.60">
    <property type="match status" value="2"/>
</dbReference>
<dbReference type="PANTHER" id="PTHR23077:SF117">
    <property type="entry name" value="AAA+ ATPASE DOMAIN-CONTAINING PROTEIN"/>
    <property type="match status" value="1"/>
</dbReference>
<sequence>MALSSENTSPTEKSSRRSGAAAWRAEEAIAGNSEALQALRELISYPILYSREAKKLGRKWRRGLLLYGPPGTGKTSLVRAVVRECNAHLSVISPHSVHKSHAGESEKILREAFAEAAYHAKLGKPSVIFIDEIDALCPRRDPRCLPMRQSFDHWTCLFLFYDMETSLPFVLENFVVLFYLYVDDTPWREQDIRIVSQLSLLMDSNEYRSTFGSHVVVVASTNRVEAIDPVLRRSGRFDPEVEVSTPNEDERFQILKAPYLYTRKLPLDSNVDLKVIAASCNGYVGADLEALCREAVTPGLKNSSDAHQDVTQCSITMDDWKQARLVVGPSITRGVTMEIPVKKLQQAVEWPLKHSSAFSRLGISPMRGILLHGPPGCSKTTLAKAAACAAQASFFSLSGAELFSMYVGEGEALLPDFTVRLLKTSMSTAICSYFSLAAYFCHFDDILNFYMFICNGRGGGSNGSTTVGERLLSTLLTEMDGLEQAKILYVPPPDLEARYDILCVHTRKMKVENDIDLRRIAEDTELFTGAELEGSATKLAVMRSLKPALTRQEIDSYASFKNSSLSPSIPPESISQRESKGTKSLLLAAAPVAIAIGSVILYTGLKGTSVSTESTTIQLART</sequence>
<dbReference type="InterPro" id="IPR027417">
    <property type="entry name" value="P-loop_NTPase"/>
</dbReference>
<dbReference type="PANTHER" id="PTHR23077">
    <property type="entry name" value="AAA-FAMILY ATPASE"/>
    <property type="match status" value="1"/>
</dbReference>
<evidence type="ECO:0000256" key="1">
    <source>
        <dbReference type="SAM" id="MobiDB-lite"/>
    </source>
</evidence>
<feature type="compositionally biased region" description="Polar residues" evidence="1">
    <location>
        <begin position="1"/>
        <end position="12"/>
    </location>
</feature>
<dbReference type="Pfam" id="PF00004">
    <property type="entry name" value="AAA"/>
    <property type="match status" value="3"/>
</dbReference>
<accession>A0ABR0VFF6</accession>
<dbReference type="Proteomes" id="UP001318860">
    <property type="component" value="Unassembled WGS sequence"/>
</dbReference>
<dbReference type="InterPro" id="IPR003959">
    <property type="entry name" value="ATPase_AAA_core"/>
</dbReference>
<evidence type="ECO:0000313" key="3">
    <source>
        <dbReference type="EMBL" id="KAK6133907.1"/>
    </source>
</evidence>
<name>A0ABR0VFF6_REHGL</name>
<dbReference type="Gene3D" id="3.40.50.300">
    <property type="entry name" value="P-loop containing nucleotide triphosphate hydrolases"/>
    <property type="match status" value="2"/>
</dbReference>
<keyword evidence="4" id="KW-1185">Reference proteome</keyword>
<reference evidence="3 4" key="1">
    <citation type="journal article" date="2021" name="Comput. Struct. Biotechnol. J.">
        <title>De novo genome assembly of the potent medicinal plant Rehmannia glutinosa using nanopore technology.</title>
        <authorList>
            <person name="Ma L."/>
            <person name="Dong C."/>
            <person name="Song C."/>
            <person name="Wang X."/>
            <person name="Zheng X."/>
            <person name="Niu Y."/>
            <person name="Chen S."/>
            <person name="Feng W."/>
        </authorList>
    </citation>
    <scope>NUCLEOTIDE SEQUENCE [LARGE SCALE GENOMIC DNA]</scope>
    <source>
        <strain evidence="3">DH-2019</strain>
    </source>
</reference>
<dbReference type="InterPro" id="IPR003593">
    <property type="entry name" value="AAA+_ATPase"/>
</dbReference>
<organism evidence="3 4">
    <name type="scientific">Rehmannia glutinosa</name>
    <name type="common">Chinese foxglove</name>
    <dbReference type="NCBI Taxonomy" id="99300"/>
    <lineage>
        <taxon>Eukaryota</taxon>
        <taxon>Viridiplantae</taxon>
        <taxon>Streptophyta</taxon>
        <taxon>Embryophyta</taxon>
        <taxon>Tracheophyta</taxon>
        <taxon>Spermatophyta</taxon>
        <taxon>Magnoliopsida</taxon>
        <taxon>eudicotyledons</taxon>
        <taxon>Gunneridae</taxon>
        <taxon>Pentapetalae</taxon>
        <taxon>asterids</taxon>
        <taxon>lamiids</taxon>
        <taxon>Lamiales</taxon>
        <taxon>Orobanchaceae</taxon>
        <taxon>Rehmannieae</taxon>
        <taxon>Rehmannia</taxon>
    </lineage>
</organism>
<feature type="domain" description="AAA+ ATPase" evidence="2">
    <location>
        <begin position="60"/>
        <end position="247"/>
    </location>
</feature>
<dbReference type="EMBL" id="JABTTQ020001200">
    <property type="protein sequence ID" value="KAK6133907.1"/>
    <property type="molecule type" value="Genomic_DNA"/>
</dbReference>
<dbReference type="InterPro" id="IPR041569">
    <property type="entry name" value="AAA_lid_3"/>
</dbReference>
<evidence type="ECO:0000259" key="2">
    <source>
        <dbReference type="SMART" id="SM00382"/>
    </source>
</evidence>
<dbReference type="InterPro" id="IPR050168">
    <property type="entry name" value="AAA_ATPase_domain"/>
</dbReference>
<dbReference type="SMART" id="SM00382">
    <property type="entry name" value="AAA"/>
    <property type="match status" value="2"/>
</dbReference>
<feature type="region of interest" description="Disordered" evidence="1">
    <location>
        <begin position="1"/>
        <end position="20"/>
    </location>
</feature>
<gene>
    <name evidence="3" type="ORF">DH2020_032368</name>
</gene>
<dbReference type="Pfam" id="PF17862">
    <property type="entry name" value="AAA_lid_3"/>
    <property type="match status" value="1"/>
</dbReference>
<comment type="caution">
    <text evidence="3">The sequence shown here is derived from an EMBL/GenBank/DDBJ whole genome shotgun (WGS) entry which is preliminary data.</text>
</comment>